<protein>
    <recommendedName>
        <fullName evidence="2">VWFC domain-containing protein</fullName>
    </recommendedName>
</protein>
<feature type="non-terminal residue" evidence="1">
    <location>
        <position position="1"/>
    </location>
</feature>
<dbReference type="AlphaFoldDB" id="A0A0B7BXQ9"/>
<evidence type="ECO:0000313" key="1">
    <source>
        <dbReference type="EMBL" id="CEK97166.1"/>
    </source>
</evidence>
<feature type="non-terminal residue" evidence="1">
    <location>
        <position position="68"/>
    </location>
</feature>
<dbReference type="Gene3D" id="2.10.70.10">
    <property type="entry name" value="Complement Module, domain 1"/>
    <property type="match status" value="1"/>
</dbReference>
<gene>
    <name evidence="1" type="primary">ORF214888</name>
</gene>
<dbReference type="SUPFAM" id="SSF57603">
    <property type="entry name" value="FnI-like domain"/>
    <property type="match status" value="1"/>
</dbReference>
<evidence type="ECO:0008006" key="2">
    <source>
        <dbReference type="Google" id="ProtNLM"/>
    </source>
</evidence>
<accession>A0A0B7BXQ9</accession>
<sequence length="68" mass="7662">HGIIRPNECCSQCTDCLFEGRVVLERETVSLNVGDICRLCTCQAGEMKCRNVVTAQECPRLRCEKTEI</sequence>
<reference evidence="1" key="1">
    <citation type="submission" date="2014-12" db="EMBL/GenBank/DDBJ databases">
        <title>Insight into the proteome of Arion vulgaris.</title>
        <authorList>
            <person name="Aradska J."/>
            <person name="Bulat T."/>
            <person name="Smidak R."/>
            <person name="Sarate P."/>
            <person name="Gangsoo J."/>
            <person name="Sialana F."/>
            <person name="Bilban M."/>
            <person name="Lubec G."/>
        </authorList>
    </citation>
    <scope>NUCLEOTIDE SEQUENCE</scope>
    <source>
        <tissue evidence="1">Skin</tissue>
    </source>
</reference>
<organism evidence="1">
    <name type="scientific">Arion vulgaris</name>
    <dbReference type="NCBI Taxonomy" id="1028688"/>
    <lineage>
        <taxon>Eukaryota</taxon>
        <taxon>Metazoa</taxon>
        <taxon>Spiralia</taxon>
        <taxon>Lophotrochozoa</taxon>
        <taxon>Mollusca</taxon>
        <taxon>Gastropoda</taxon>
        <taxon>Heterobranchia</taxon>
        <taxon>Euthyneura</taxon>
        <taxon>Panpulmonata</taxon>
        <taxon>Eupulmonata</taxon>
        <taxon>Stylommatophora</taxon>
        <taxon>Helicina</taxon>
        <taxon>Arionoidea</taxon>
        <taxon>Arionidae</taxon>
        <taxon>Arion</taxon>
    </lineage>
</organism>
<name>A0A0B7BXQ9_9EUPU</name>
<proteinExistence type="predicted"/>
<dbReference type="EMBL" id="HACG01050301">
    <property type="protein sequence ID" value="CEK97166.1"/>
    <property type="molecule type" value="Transcribed_RNA"/>
</dbReference>